<reference evidence="2" key="1">
    <citation type="journal article" date="2020" name="Nat. Commun.">
        <title>Large-scale genome sequencing of mycorrhizal fungi provides insights into the early evolution of symbiotic traits.</title>
        <authorList>
            <person name="Miyauchi S."/>
            <person name="Kiss E."/>
            <person name="Kuo A."/>
            <person name="Drula E."/>
            <person name="Kohler A."/>
            <person name="Sanchez-Garcia M."/>
            <person name="Morin E."/>
            <person name="Andreopoulos B."/>
            <person name="Barry K.W."/>
            <person name="Bonito G."/>
            <person name="Buee M."/>
            <person name="Carver A."/>
            <person name="Chen C."/>
            <person name="Cichocki N."/>
            <person name="Clum A."/>
            <person name="Culley D."/>
            <person name="Crous P.W."/>
            <person name="Fauchery L."/>
            <person name="Girlanda M."/>
            <person name="Hayes R.D."/>
            <person name="Keri Z."/>
            <person name="LaButti K."/>
            <person name="Lipzen A."/>
            <person name="Lombard V."/>
            <person name="Magnuson J."/>
            <person name="Maillard F."/>
            <person name="Murat C."/>
            <person name="Nolan M."/>
            <person name="Ohm R.A."/>
            <person name="Pangilinan J."/>
            <person name="Pereira M.F."/>
            <person name="Perotto S."/>
            <person name="Peter M."/>
            <person name="Pfister S."/>
            <person name="Riley R."/>
            <person name="Sitrit Y."/>
            <person name="Stielow J.B."/>
            <person name="Szollosi G."/>
            <person name="Zifcakova L."/>
            <person name="Stursova M."/>
            <person name="Spatafora J.W."/>
            <person name="Tedersoo L."/>
            <person name="Vaario L.M."/>
            <person name="Yamada A."/>
            <person name="Yan M."/>
            <person name="Wang P."/>
            <person name="Xu J."/>
            <person name="Bruns T."/>
            <person name="Baldrian P."/>
            <person name="Vilgalys R."/>
            <person name="Dunand C."/>
            <person name="Henrissat B."/>
            <person name="Grigoriev I.V."/>
            <person name="Hibbett D."/>
            <person name="Nagy L.G."/>
            <person name="Martin F.M."/>
        </authorList>
    </citation>
    <scope>NUCLEOTIDE SEQUENCE</scope>
    <source>
        <strain evidence="2">UH-Tt-Lm1</strain>
    </source>
</reference>
<dbReference type="EMBL" id="WIUZ02000002">
    <property type="protein sequence ID" value="KAF9790845.1"/>
    <property type="molecule type" value="Genomic_DNA"/>
</dbReference>
<dbReference type="AlphaFoldDB" id="A0A9P6HQT1"/>
<name>A0A9P6HQT1_9AGAM</name>
<dbReference type="OrthoDB" id="3225245at2759"/>
<evidence type="ECO:0000259" key="1">
    <source>
        <dbReference type="Pfam" id="PF09011"/>
    </source>
</evidence>
<accession>A0A9P6HQT1</accession>
<evidence type="ECO:0000313" key="2">
    <source>
        <dbReference type="EMBL" id="KAF9790845.1"/>
    </source>
</evidence>
<organism evidence="2 3">
    <name type="scientific">Thelephora terrestris</name>
    <dbReference type="NCBI Taxonomy" id="56493"/>
    <lineage>
        <taxon>Eukaryota</taxon>
        <taxon>Fungi</taxon>
        <taxon>Dikarya</taxon>
        <taxon>Basidiomycota</taxon>
        <taxon>Agaricomycotina</taxon>
        <taxon>Agaricomycetes</taxon>
        <taxon>Thelephorales</taxon>
        <taxon>Thelephoraceae</taxon>
        <taxon>Thelephora</taxon>
    </lineage>
</organism>
<reference evidence="2" key="2">
    <citation type="submission" date="2020-11" db="EMBL/GenBank/DDBJ databases">
        <authorList>
            <consortium name="DOE Joint Genome Institute"/>
            <person name="Kuo A."/>
            <person name="Miyauchi S."/>
            <person name="Kiss E."/>
            <person name="Drula E."/>
            <person name="Kohler A."/>
            <person name="Sanchez-Garcia M."/>
            <person name="Andreopoulos B."/>
            <person name="Barry K.W."/>
            <person name="Bonito G."/>
            <person name="Buee M."/>
            <person name="Carver A."/>
            <person name="Chen C."/>
            <person name="Cichocki N."/>
            <person name="Clum A."/>
            <person name="Culley D."/>
            <person name="Crous P.W."/>
            <person name="Fauchery L."/>
            <person name="Girlanda M."/>
            <person name="Hayes R."/>
            <person name="Keri Z."/>
            <person name="Labutti K."/>
            <person name="Lipzen A."/>
            <person name="Lombard V."/>
            <person name="Magnuson J."/>
            <person name="Maillard F."/>
            <person name="Morin E."/>
            <person name="Murat C."/>
            <person name="Nolan M."/>
            <person name="Ohm R."/>
            <person name="Pangilinan J."/>
            <person name="Pereira M."/>
            <person name="Perotto S."/>
            <person name="Peter M."/>
            <person name="Riley R."/>
            <person name="Sitrit Y."/>
            <person name="Stielow B."/>
            <person name="Szollosi G."/>
            <person name="Zifcakova L."/>
            <person name="Stursova M."/>
            <person name="Spatafora J.W."/>
            <person name="Tedersoo L."/>
            <person name="Vaario L.-M."/>
            <person name="Yamada A."/>
            <person name="Yan M."/>
            <person name="Wang P."/>
            <person name="Xu J."/>
            <person name="Bruns T."/>
            <person name="Baldrian P."/>
            <person name="Vilgalys R."/>
            <person name="Henrissat B."/>
            <person name="Grigoriev I.V."/>
            <person name="Hibbett D."/>
            <person name="Nagy L.G."/>
            <person name="Martin F.M."/>
        </authorList>
    </citation>
    <scope>NUCLEOTIDE SEQUENCE</scope>
    <source>
        <strain evidence="2">UH-Tt-Lm1</strain>
    </source>
</reference>
<keyword evidence="3" id="KW-1185">Reference proteome</keyword>
<comment type="caution">
    <text evidence="2">The sequence shown here is derived from an EMBL/GenBank/DDBJ whole genome shotgun (WGS) entry which is preliminary data.</text>
</comment>
<proteinExistence type="predicted"/>
<protein>
    <recommendedName>
        <fullName evidence="1">HMG box domain-containing protein</fullName>
    </recommendedName>
</protein>
<feature type="non-terminal residue" evidence="2">
    <location>
        <position position="1"/>
    </location>
</feature>
<sequence length="384" mass="43393">KPKRALTAGDRLVQAKKREQYRLEYRDALEEGQATIRELAEGLRNRFGKYSVEHYYNELIHRAHTSRSVRKVNGWNAYQKLELERMKSEAGEDVSQINLTEVNKQISEKWKTLSPVEREDITAEAIQRIEEQRVGKKLTAHSVPLNAFHDARSTLQSIETQLAQLNARTGLEYLLVACRSTTEDFIKPYAYYSSDTILGFFNSSMKRSVDDFSLQIEAYVMSGLKGIVENSKLQTLDLKKRTAALIGQKLRAITGVADLRMQYDRFDDLITEKYDVVTEKYDVVIKNWPLGQKFRNPSVALTRIELGVLLNSWESGATRFVKLSAEEKRAWKNEHFSSKVTMMSLPPAASIPSASSASPALNPITLSPSASTELPATLSQVSVP</sequence>
<dbReference type="Proteomes" id="UP000736335">
    <property type="component" value="Unassembled WGS sequence"/>
</dbReference>
<dbReference type="InterPro" id="IPR009071">
    <property type="entry name" value="HMG_box_dom"/>
</dbReference>
<evidence type="ECO:0000313" key="3">
    <source>
        <dbReference type="Proteomes" id="UP000736335"/>
    </source>
</evidence>
<dbReference type="Gene3D" id="1.10.30.10">
    <property type="entry name" value="High mobility group box domain"/>
    <property type="match status" value="1"/>
</dbReference>
<feature type="non-terminal residue" evidence="2">
    <location>
        <position position="384"/>
    </location>
</feature>
<dbReference type="InterPro" id="IPR036910">
    <property type="entry name" value="HMG_box_dom_sf"/>
</dbReference>
<feature type="domain" description="HMG box" evidence="1">
    <location>
        <begin position="67"/>
        <end position="125"/>
    </location>
</feature>
<dbReference type="SUPFAM" id="SSF47095">
    <property type="entry name" value="HMG-box"/>
    <property type="match status" value="1"/>
</dbReference>
<dbReference type="Pfam" id="PF09011">
    <property type="entry name" value="HMG_box_2"/>
    <property type="match status" value="1"/>
</dbReference>
<gene>
    <name evidence="2" type="ORF">BJ322DRAFT_982071</name>
</gene>